<proteinExistence type="predicted"/>
<dbReference type="InterPro" id="IPR000504">
    <property type="entry name" value="RRM_dom"/>
</dbReference>
<keyword evidence="5" id="KW-1185">Reference proteome</keyword>
<dbReference type="PROSITE" id="PS50102">
    <property type="entry name" value="RRM"/>
    <property type="match status" value="1"/>
</dbReference>
<evidence type="ECO:0000313" key="4">
    <source>
        <dbReference type="EMBL" id="KMZ62133.1"/>
    </source>
</evidence>
<keyword evidence="1" id="KW-0694">RNA-binding</keyword>
<evidence type="ECO:0000313" key="5">
    <source>
        <dbReference type="Proteomes" id="UP000036987"/>
    </source>
</evidence>
<organism evidence="4 5">
    <name type="scientific">Zostera marina</name>
    <name type="common">Eelgrass</name>
    <dbReference type="NCBI Taxonomy" id="29655"/>
    <lineage>
        <taxon>Eukaryota</taxon>
        <taxon>Viridiplantae</taxon>
        <taxon>Streptophyta</taxon>
        <taxon>Embryophyta</taxon>
        <taxon>Tracheophyta</taxon>
        <taxon>Spermatophyta</taxon>
        <taxon>Magnoliopsida</taxon>
        <taxon>Liliopsida</taxon>
        <taxon>Zosteraceae</taxon>
        <taxon>Zostera</taxon>
    </lineage>
</organism>
<evidence type="ECO:0000256" key="2">
    <source>
        <dbReference type="SAM" id="MobiDB-lite"/>
    </source>
</evidence>
<comment type="caution">
    <text evidence="4">The sequence shown here is derived from an EMBL/GenBank/DDBJ whole genome shotgun (WGS) entry which is preliminary data.</text>
</comment>
<dbReference type="AlphaFoldDB" id="A0A0K9NZJ8"/>
<dbReference type="EMBL" id="LFYR01001410">
    <property type="protein sequence ID" value="KMZ62133.1"/>
    <property type="molecule type" value="Genomic_DNA"/>
</dbReference>
<dbReference type="InterPro" id="IPR035979">
    <property type="entry name" value="RBD_domain_sf"/>
</dbReference>
<dbReference type="InterPro" id="IPR007201">
    <property type="entry name" value="Mei2-like_Rrm_C"/>
</dbReference>
<dbReference type="OMA" id="CEEANKN"/>
<protein>
    <recommendedName>
        <fullName evidence="3">RRM domain-containing protein</fullName>
    </recommendedName>
</protein>
<dbReference type="OrthoDB" id="417481at2759"/>
<evidence type="ECO:0000259" key="3">
    <source>
        <dbReference type="PROSITE" id="PS50102"/>
    </source>
</evidence>
<gene>
    <name evidence="4" type="ORF">ZOSMA_48G00530</name>
</gene>
<dbReference type="Pfam" id="PF04059">
    <property type="entry name" value="RRM_2"/>
    <property type="match status" value="1"/>
</dbReference>
<name>A0A0K9NZJ8_ZOSMR</name>
<sequence>MNPYSPPFFPSSTLLPPFHHHFPFILPTPYLYPSRIYFVPSQFGVTSSLQLLPPVKPEAQPACPPQKRRDVKRRDLSNPCANKKRSDIRNVPTRHFDFTRRGCHGWKTSVMIKNIPSKYTKEMLLSLLDKHCSLENQSLSGVSVHSEFDFFYLPMDFRSGYNLGYAFVNFTSPEAAWRLHAFLHKKSWDFFCSRKICEVTFARIQGLDALKMNFVNSKFHCNSDQFLPVEFFPPRNGTNFNVKSRFIGKRISS</sequence>
<dbReference type="Proteomes" id="UP000036987">
    <property type="component" value="Unassembled WGS sequence"/>
</dbReference>
<dbReference type="InterPro" id="IPR012677">
    <property type="entry name" value="Nucleotide-bd_a/b_plait_sf"/>
</dbReference>
<dbReference type="GO" id="GO:1990904">
    <property type="term" value="C:ribonucleoprotein complex"/>
    <property type="evidence" value="ECO:0000318"/>
    <property type="project" value="GO_Central"/>
</dbReference>
<dbReference type="SUPFAM" id="SSF54928">
    <property type="entry name" value="RNA-binding domain, RBD"/>
    <property type="match status" value="1"/>
</dbReference>
<dbReference type="Gene3D" id="3.30.70.330">
    <property type="match status" value="1"/>
</dbReference>
<evidence type="ECO:0000256" key="1">
    <source>
        <dbReference type="PROSITE-ProRule" id="PRU00176"/>
    </source>
</evidence>
<feature type="region of interest" description="Disordered" evidence="2">
    <location>
        <begin position="56"/>
        <end position="84"/>
    </location>
</feature>
<accession>A0A0K9NZJ8</accession>
<reference evidence="5" key="1">
    <citation type="journal article" date="2016" name="Nature">
        <title>The genome of the seagrass Zostera marina reveals angiosperm adaptation to the sea.</title>
        <authorList>
            <person name="Olsen J.L."/>
            <person name="Rouze P."/>
            <person name="Verhelst B."/>
            <person name="Lin Y.-C."/>
            <person name="Bayer T."/>
            <person name="Collen J."/>
            <person name="Dattolo E."/>
            <person name="De Paoli E."/>
            <person name="Dittami S."/>
            <person name="Maumus F."/>
            <person name="Michel G."/>
            <person name="Kersting A."/>
            <person name="Lauritano C."/>
            <person name="Lohaus R."/>
            <person name="Toepel M."/>
            <person name="Tonon T."/>
            <person name="Vanneste K."/>
            <person name="Amirebrahimi M."/>
            <person name="Brakel J."/>
            <person name="Bostroem C."/>
            <person name="Chovatia M."/>
            <person name="Grimwood J."/>
            <person name="Jenkins J.W."/>
            <person name="Jueterbock A."/>
            <person name="Mraz A."/>
            <person name="Stam W.T."/>
            <person name="Tice H."/>
            <person name="Bornberg-Bauer E."/>
            <person name="Green P.J."/>
            <person name="Pearson G.A."/>
            <person name="Procaccini G."/>
            <person name="Duarte C.M."/>
            <person name="Schmutz J."/>
            <person name="Reusch T.B.H."/>
            <person name="Van de Peer Y."/>
        </authorList>
    </citation>
    <scope>NUCLEOTIDE SEQUENCE [LARGE SCALE GENOMIC DNA]</scope>
    <source>
        <strain evidence="5">cv. Finnish</strain>
    </source>
</reference>
<dbReference type="GO" id="GO:0003723">
    <property type="term" value="F:RNA binding"/>
    <property type="evidence" value="ECO:0000318"/>
    <property type="project" value="GO_Central"/>
</dbReference>
<feature type="domain" description="RRM" evidence="3">
    <location>
        <begin position="108"/>
        <end position="204"/>
    </location>
</feature>